<comment type="caution">
    <text evidence="1">The sequence shown here is derived from an EMBL/GenBank/DDBJ whole genome shotgun (WGS) entry which is preliminary data.</text>
</comment>
<dbReference type="RefSeq" id="WP_377432840.1">
    <property type="nucleotide sequence ID" value="NZ_JBHSPR010000081.1"/>
</dbReference>
<reference evidence="2" key="1">
    <citation type="journal article" date="2019" name="Int. J. Syst. Evol. Microbiol.">
        <title>The Global Catalogue of Microorganisms (GCM) 10K type strain sequencing project: providing services to taxonomists for standard genome sequencing and annotation.</title>
        <authorList>
            <consortium name="The Broad Institute Genomics Platform"/>
            <consortium name="The Broad Institute Genome Sequencing Center for Infectious Disease"/>
            <person name="Wu L."/>
            <person name="Ma J."/>
        </authorList>
    </citation>
    <scope>NUCLEOTIDE SEQUENCE [LARGE SCALE GENOMIC DNA]</scope>
    <source>
        <strain evidence="2">ZS-35-S2</strain>
    </source>
</reference>
<proteinExistence type="predicted"/>
<protein>
    <submittedName>
        <fullName evidence="1">Uncharacterized protein</fullName>
    </submittedName>
</protein>
<evidence type="ECO:0000313" key="1">
    <source>
        <dbReference type="EMBL" id="MFC6022944.1"/>
    </source>
</evidence>
<keyword evidence="2" id="KW-1185">Reference proteome</keyword>
<organism evidence="1 2">
    <name type="scientific">Plantactinospora solaniradicis</name>
    <dbReference type="NCBI Taxonomy" id="1723736"/>
    <lineage>
        <taxon>Bacteria</taxon>
        <taxon>Bacillati</taxon>
        <taxon>Actinomycetota</taxon>
        <taxon>Actinomycetes</taxon>
        <taxon>Micromonosporales</taxon>
        <taxon>Micromonosporaceae</taxon>
        <taxon>Plantactinospora</taxon>
    </lineage>
</organism>
<accession>A0ABW1KPQ3</accession>
<evidence type="ECO:0000313" key="2">
    <source>
        <dbReference type="Proteomes" id="UP001596203"/>
    </source>
</evidence>
<name>A0ABW1KPQ3_9ACTN</name>
<dbReference type="EMBL" id="JBHSPR010000081">
    <property type="protein sequence ID" value="MFC6022944.1"/>
    <property type="molecule type" value="Genomic_DNA"/>
</dbReference>
<gene>
    <name evidence="1" type="ORF">ACFP2T_43190</name>
</gene>
<dbReference type="Proteomes" id="UP001596203">
    <property type="component" value="Unassembled WGS sequence"/>
</dbReference>
<sequence length="103" mass="11620">MPPQQGKDLDNLALDVLPAVHEVLRPHVEPWHLTPGLLDEGDRADTQMKLKRDQALKRLKSLNAQSVTAYQVVELKRRPEHPVPFGNSVMAREVRFCVMSGVC</sequence>